<keyword evidence="3" id="KW-0157">Chromophore</keyword>
<keyword evidence="1" id="KW-0285">Flavoprotein</keyword>
<dbReference type="CDD" id="cd00130">
    <property type="entry name" value="PAS"/>
    <property type="match status" value="1"/>
</dbReference>
<gene>
    <name evidence="5" type="ORF">KHLLAP_LOCUS5750</name>
</gene>
<evidence type="ECO:0000259" key="4">
    <source>
        <dbReference type="PROSITE" id="PS50112"/>
    </source>
</evidence>
<dbReference type="EMBL" id="CAUWAG010000007">
    <property type="protein sequence ID" value="CAJ2505282.1"/>
    <property type="molecule type" value="Genomic_DNA"/>
</dbReference>
<dbReference type="Pfam" id="PF13426">
    <property type="entry name" value="PAS_9"/>
    <property type="match status" value="1"/>
</dbReference>
<dbReference type="InterPro" id="IPR035965">
    <property type="entry name" value="PAS-like_dom_sf"/>
</dbReference>
<proteinExistence type="predicted"/>
<comment type="caution">
    <text evidence="5">The sequence shown here is derived from an EMBL/GenBank/DDBJ whole genome shotgun (WGS) entry which is preliminary data.</text>
</comment>
<dbReference type="SUPFAM" id="SSF55785">
    <property type="entry name" value="PYP-like sensor domain (PAS domain)"/>
    <property type="match status" value="1"/>
</dbReference>
<evidence type="ECO:0000313" key="5">
    <source>
        <dbReference type="EMBL" id="CAJ2505282.1"/>
    </source>
</evidence>
<evidence type="ECO:0000256" key="3">
    <source>
        <dbReference type="ARBA" id="ARBA00022991"/>
    </source>
</evidence>
<dbReference type="GO" id="GO:0005634">
    <property type="term" value="C:nucleus"/>
    <property type="evidence" value="ECO:0007669"/>
    <property type="project" value="TreeGrafter"/>
</dbReference>
<reference evidence="5" key="1">
    <citation type="submission" date="2023-10" db="EMBL/GenBank/DDBJ databases">
        <authorList>
            <person name="Hackl T."/>
        </authorList>
    </citation>
    <scope>NUCLEOTIDE SEQUENCE</scope>
</reference>
<dbReference type="NCBIfam" id="TIGR00229">
    <property type="entry name" value="sensory_box"/>
    <property type="match status" value="1"/>
</dbReference>
<dbReference type="AlphaFoldDB" id="A0AAI8YHY7"/>
<evidence type="ECO:0000313" key="6">
    <source>
        <dbReference type="Proteomes" id="UP001295740"/>
    </source>
</evidence>
<sequence length="185" mass="20901">MNPWEADALQYRYPAYGGMATSNDTVSDPIIYPGLYAPSGFDMMDIFFRVMSRPSPMIDLGPVDASCAVLMCDLWQPDSPIVYVNDACVEMTGYSQAEILGRNCRFMQAPGGRVLKSSVRKYLEKDLVKKMRRAVESNNELAIEVTNFKKNGQRFTNVLAMIPVYWDSDQPRYSVGFMAEKPRGH</sequence>
<dbReference type="PANTHER" id="PTHR47429">
    <property type="entry name" value="PROTEIN TWIN LOV 1"/>
    <property type="match status" value="1"/>
</dbReference>
<name>A0AAI8YHY7_9PEZI</name>
<protein>
    <submittedName>
        <fullName evidence="5">Uu.00g126760.m01.CDS01</fullName>
    </submittedName>
</protein>
<keyword evidence="6" id="KW-1185">Reference proteome</keyword>
<organism evidence="5 6">
    <name type="scientific">Anthostomella pinea</name>
    <dbReference type="NCBI Taxonomy" id="933095"/>
    <lineage>
        <taxon>Eukaryota</taxon>
        <taxon>Fungi</taxon>
        <taxon>Dikarya</taxon>
        <taxon>Ascomycota</taxon>
        <taxon>Pezizomycotina</taxon>
        <taxon>Sordariomycetes</taxon>
        <taxon>Xylariomycetidae</taxon>
        <taxon>Xylariales</taxon>
        <taxon>Xylariaceae</taxon>
        <taxon>Anthostomella</taxon>
    </lineage>
</organism>
<evidence type="ECO:0000256" key="1">
    <source>
        <dbReference type="ARBA" id="ARBA00022630"/>
    </source>
</evidence>
<accession>A0AAI8YHY7</accession>
<dbReference type="PROSITE" id="PS50112">
    <property type="entry name" value="PAS"/>
    <property type="match status" value="1"/>
</dbReference>
<dbReference type="PANTHER" id="PTHR47429:SF7">
    <property type="entry name" value="GATA-FACTOR"/>
    <property type="match status" value="1"/>
</dbReference>
<dbReference type="Proteomes" id="UP001295740">
    <property type="component" value="Unassembled WGS sequence"/>
</dbReference>
<feature type="domain" description="PAS" evidence="4">
    <location>
        <begin position="78"/>
        <end position="126"/>
    </location>
</feature>
<dbReference type="InterPro" id="IPR000014">
    <property type="entry name" value="PAS"/>
</dbReference>
<dbReference type="Gene3D" id="3.30.450.20">
    <property type="entry name" value="PAS domain"/>
    <property type="match status" value="1"/>
</dbReference>
<keyword evidence="2" id="KW-0288">FMN</keyword>
<evidence type="ECO:0000256" key="2">
    <source>
        <dbReference type="ARBA" id="ARBA00022643"/>
    </source>
</evidence>